<dbReference type="Pfam" id="PF00698">
    <property type="entry name" value="Acyl_transf_1"/>
    <property type="match status" value="1"/>
</dbReference>
<evidence type="ECO:0000313" key="5">
    <source>
        <dbReference type="Proteomes" id="UP001230504"/>
    </source>
</evidence>
<evidence type="ECO:0000259" key="3">
    <source>
        <dbReference type="SMART" id="SM00827"/>
    </source>
</evidence>
<dbReference type="InterPro" id="IPR001227">
    <property type="entry name" value="Ac_transferase_dom_sf"/>
</dbReference>
<dbReference type="SUPFAM" id="SSF52151">
    <property type="entry name" value="FabD/lysophospholipase-like"/>
    <property type="match status" value="1"/>
</dbReference>
<evidence type="ECO:0000256" key="1">
    <source>
        <dbReference type="ARBA" id="ARBA00022450"/>
    </source>
</evidence>
<dbReference type="GO" id="GO:0004312">
    <property type="term" value="F:fatty acid synthase activity"/>
    <property type="evidence" value="ECO:0007669"/>
    <property type="project" value="TreeGrafter"/>
</dbReference>
<feature type="domain" description="Malonyl-CoA:ACP transacylase (MAT)" evidence="3">
    <location>
        <begin position="1"/>
        <end position="106"/>
    </location>
</feature>
<name>A0AAD8PJG3_9PEZI</name>
<dbReference type="GeneID" id="85437485"/>
<dbReference type="EMBL" id="JAHLJV010000232">
    <property type="protein sequence ID" value="KAK1563960.1"/>
    <property type="molecule type" value="Genomic_DNA"/>
</dbReference>
<dbReference type="InterPro" id="IPR016035">
    <property type="entry name" value="Acyl_Trfase/lysoPLipase"/>
</dbReference>
<dbReference type="InterPro" id="IPR016036">
    <property type="entry name" value="Malonyl_transacylase_ACP-bd"/>
</dbReference>
<proteinExistence type="predicted"/>
<dbReference type="PANTHER" id="PTHR43775:SF28">
    <property type="entry name" value="SYNTHASE, PUTATIVE-RELATED"/>
    <property type="match status" value="1"/>
</dbReference>
<dbReference type="PANTHER" id="PTHR43775">
    <property type="entry name" value="FATTY ACID SYNTHASE"/>
    <property type="match status" value="1"/>
</dbReference>
<dbReference type="GO" id="GO:0044550">
    <property type="term" value="P:secondary metabolite biosynthetic process"/>
    <property type="evidence" value="ECO:0007669"/>
    <property type="project" value="TreeGrafter"/>
</dbReference>
<feature type="non-terminal residue" evidence="4">
    <location>
        <position position="1"/>
    </location>
</feature>
<keyword evidence="4" id="KW-0808">Transferase</keyword>
<dbReference type="Proteomes" id="UP001230504">
    <property type="component" value="Unassembled WGS sequence"/>
</dbReference>
<accession>A0AAD8PJG3</accession>
<dbReference type="GO" id="GO:0006633">
    <property type="term" value="P:fatty acid biosynthetic process"/>
    <property type="evidence" value="ECO:0007669"/>
    <property type="project" value="TreeGrafter"/>
</dbReference>
<organism evidence="4 5">
    <name type="scientific">Colletotrichum navitas</name>
    <dbReference type="NCBI Taxonomy" id="681940"/>
    <lineage>
        <taxon>Eukaryota</taxon>
        <taxon>Fungi</taxon>
        <taxon>Dikarya</taxon>
        <taxon>Ascomycota</taxon>
        <taxon>Pezizomycotina</taxon>
        <taxon>Sordariomycetes</taxon>
        <taxon>Hypocreomycetidae</taxon>
        <taxon>Glomerellales</taxon>
        <taxon>Glomerellaceae</taxon>
        <taxon>Colletotrichum</taxon>
        <taxon>Colletotrichum graminicola species complex</taxon>
    </lineage>
</organism>
<dbReference type="SUPFAM" id="SSF55048">
    <property type="entry name" value="Probable ACP-binding domain of malonyl-CoA ACP transacylase"/>
    <property type="match status" value="1"/>
</dbReference>
<dbReference type="InterPro" id="IPR014043">
    <property type="entry name" value="Acyl_transferase_dom"/>
</dbReference>
<keyword evidence="1" id="KW-0596">Phosphopantetheine</keyword>
<dbReference type="SMART" id="SM00827">
    <property type="entry name" value="PKS_AT"/>
    <property type="match status" value="1"/>
</dbReference>
<gene>
    <name evidence="4" type="ORF">LY79DRAFT_477712</name>
</gene>
<evidence type="ECO:0000313" key="4">
    <source>
        <dbReference type="EMBL" id="KAK1563960.1"/>
    </source>
</evidence>
<protein>
    <submittedName>
        <fullName evidence="4">Acyl transferase</fullName>
    </submittedName>
</protein>
<dbReference type="RefSeq" id="XP_060406849.1">
    <property type="nucleotide sequence ID" value="XM_060553245.1"/>
</dbReference>
<keyword evidence="5" id="KW-1185">Reference proteome</keyword>
<dbReference type="AlphaFoldDB" id="A0AAD8PJG3"/>
<feature type="non-terminal residue" evidence="4">
    <location>
        <position position="106"/>
    </location>
</feature>
<dbReference type="InterPro" id="IPR050091">
    <property type="entry name" value="PKS_NRPS_Biosynth_Enz"/>
</dbReference>
<comment type="caution">
    <text evidence="4">The sequence shown here is derived from an EMBL/GenBank/DDBJ whole genome shotgun (WGS) entry which is preliminary data.</text>
</comment>
<sequence>QPLCTAVQVAMVDLLESIGVKPAAVVGHNSGELAAAYTAGALTAKEAIIGAYQRGQAAKLQNRKGAMAAVGLGWDEVEPFLNQPRIVVACENSPKSVTLSGDAEEI</sequence>
<evidence type="ECO:0000256" key="2">
    <source>
        <dbReference type="ARBA" id="ARBA00022553"/>
    </source>
</evidence>
<dbReference type="Gene3D" id="3.40.366.10">
    <property type="entry name" value="Malonyl-Coenzyme A Acyl Carrier Protein, domain 2"/>
    <property type="match status" value="1"/>
</dbReference>
<keyword evidence="2" id="KW-0597">Phosphoprotein</keyword>
<reference evidence="4" key="1">
    <citation type="submission" date="2021-06" db="EMBL/GenBank/DDBJ databases">
        <title>Comparative genomics, transcriptomics and evolutionary studies reveal genomic signatures of adaptation to plant cell wall in hemibiotrophic fungi.</title>
        <authorList>
            <consortium name="DOE Joint Genome Institute"/>
            <person name="Baroncelli R."/>
            <person name="Diaz J.F."/>
            <person name="Benocci T."/>
            <person name="Peng M."/>
            <person name="Battaglia E."/>
            <person name="Haridas S."/>
            <person name="Andreopoulos W."/>
            <person name="Labutti K."/>
            <person name="Pangilinan J."/>
            <person name="Floch G.L."/>
            <person name="Makela M.R."/>
            <person name="Henrissat B."/>
            <person name="Grigoriev I.V."/>
            <person name="Crouch J.A."/>
            <person name="De Vries R.P."/>
            <person name="Sukno S.A."/>
            <person name="Thon M.R."/>
        </authorList>
    </citation>
    <scope>NUCLEOTIDE SEQUENCE</scope>
    <source>
        <strain evidence="4">CBS 125086</strain>
    </source>
</reference>